<protein>
    <recommendedName>
        <fullName evidence="5">Insoluble domain protein</fullName>
    </recommendedName>
</protein>
<feature type="compositionally biased region" description="Polar residues" evidence="1">
    <location>
        <begin position="39"/>
        <end position="62"/>
    </location>
</feature>
<reference evidence="4" key="1">
    <citation type="submission" date="2016-10" db="EMBL/GenBank/DDBJ databases">
        <authorList>
            <person name="Varghese N."/>
            <person name="Submissions S."/>
        </authorList>
    </citation>
    <scope>NUCLEOTIDE SEQUENCE [LARGE SCALE GENOMIC DNA]</scope>
    <source>
        <strain evidence="4">DSM 44498</strain>
    </source>
</reference>
<evidence type="ECO:0000256" key="2">
    <source>
        <dbReference type="SAM" id="SignalP"/>
    </source>
</evidence>
<gene>
    <name evidence="3" type="ORF">SAMN04490239_0045</name>
</gene>
<feature type="region of interest" description="Disordered" evidence="1">
    <location>
        <begin position="35"/>
        <end position="67"/>
    </location>
</feature>
<evidence type="ECO:0008006" key="5">
    <source>
        <dbReference type="Google" id="ProtNLM"/>
    </source>
</evidence>
<feature type="signal peptide" evidence="2">
    <location>
        <begin position="1"/>
        <end position="34"/>
    </location>
</feature>
<dbReference type="AlphaFoldDB" id="A0A1H4I7H6"/>
<keyword evidence="4" id="KW-1185">Reference proteome</keyword>
<evidence type="ECO:0000313" key="4">
    <source>
        <dbReference type="Proteomes" id="UP000183561"/>
    </source>
</evidence>
<feature type="chain" id="PRO_5010350569" description="Insoluble domain protein" evidence="2">
    <location>
        <begin position="35"/>
        <end position="397"/>
    </location>
</feature>
<proteinExistence type="predicted"/>
<dbReference type="Proteomes" id="UP000183561">
    <property type="component" value="Unassembled WGS sequence"/>
</dbReference>
<organism evidence="3 4">
    <name type="scientific">Rhodococcus koreensis</name>
    <dbReference type="NCBI Taxonomy" id="99653"/>
    <lineage>
        <taxon>Bacteria</taxon>
        <taxon>Bacillati</taxon>
        <taxon>Actinomycetota</taxon>
        <taxon>Actinomycetes</taxon>
        <taxon>Mycobacteriales</taxon>
        <taxon>Nocardiaceae</taxon>
        <taxon>Rhodococcus</taxon>
    </lineage>
</organism>
<dbReference type="RefSeq" id="WP_072951336.1">
    <property type="nucleotide sequence ID" value="NZ_FNSV01000001.1"/>
</dbReference>
<evidence type="ECO:0000256" key="1">
    <source>
        <dbReference type="SAM" id="MobiDB-lite"/>
    </source>
</evidence>
<keyword evidence="2" id="KW-0732">Signal</keyword>
<evidence type="ECO:0000313" key="3">
    <source>
        <dbReference type="EMBL" id="SEB29212.1"/>
    </source>
</evidence>
<sequence>MSKHRKQARIVRAAGTTAVTAAVIVTVCGGVAHAEPSQGGVTTAPSTQSGVTTPAPTTQGGVTTAPAPEPEPVQTWVPVPVEYQQPAKPLDNWDYNSNEYIAPTYDQGSYVAPIDYSQLHLPTPLDEFTAPIQAPEDKVRWGRYLGNRPNWMSKDTADRTNGQTAVIEAQVTDFWRSTGLKTEEAERLAAAQVAGGAAGAVGGALAAGVPVSTVGAVTGGLVGGTIGGTSAVVLAAPVLTPLGVIPAGVVGTAAGAGIGAGVGALAGVPAAAAGAAIGGAAGVAAATTYGAGEVGAPTEVEIPNIDHAAITAQTETTLDQWEADAPVGSAAADSVRNAVASAPIVDQQARDAVSSLPGGEQAVAAFDQAVTDFQANTAVPGLPMGMITDAIRAGIPA</sequence>
<name>A0A1H4I7H6_9NOCA</name>
<accession>A0A1H4I7H6</accession>
<dbReference type="EMBL" id="FNSV01000001">
    <property type="protein sequence ID" value="SEB29212.1"/>
    <property type="molecule type" value="Genomic_DNA"/>
</dbReference>